<keyword evidence="1" id="KW-0472">Membrane</keyword>
<protein>
    <submittedName>
        <fullName evidence="2">Uncharacterized protein</fullName>
    </submittedName>
</protein>
<feature type="transmembrane region" description="Helical" evidence="1">
    <location>
        <begin position="52"/>
        <end position="76"/>
    </location>
</feature>
<evidence type="ECO:0000256" key="1">
    <source>
        <dbReference type="SAM" id="Phobius"/>
    </source>
</evidence>
<organism evidence="2">
    <name type="scientific">hydrothermal vent metagenome</name>
    <dbReference type="NCBI Taxonomy" id="652676"/>
    <lineage>
        <taxon>unclassified sequences</taxon>
        <taxon>metagenomes</taxon>
        <taxon>ecological metagenomes</taxon>
    </lineage>
</organism>
<proteinExistence type="predicted"/>
<feature type="transmembrane region" description="Helical" evidence="1">
    <location>
        <begin position="12"/>
        <end position="31"/>
    </location>
</feature>
<accession>A0A3B1CYH2</accession>
<dbReference type="EMBL" id="UOGD01000433">
    <property type="protein sequence ID" value="VAX28928.1"/>
    <property type="molecule type" value="Genomic_DNA"/>
</dbReference>
<dbReference type="Pfam" id="PF04143">
    <property type="entry name" value="Sulf_transp"/>
    <property type="match status" value="1"/>
</dbReference>
<reference evidence="2" key="1">
    <citation type="submission" date="2018-06" db="EMBL/GenBank/DDBJ databases">
        <authorList>
            <person name="Zhirakovskaya E."/>
        </authorList>
    </citation>
    <scope>NUCLEOTIDE SEQUENCE</scope>
</reference>
<keyword evidence="1" id="KW-0812">Transmembrane</keyword>
<dbReference type="AlphaFoldDB" id="A0A3B1CYH2"/>
<sequence>MIAPLFKNGLFGVDFSFFLALLIGIAFGYLLEKGGFGNSRKLVSQFYFSDWAVLKVMFTAIVVAMLGLLYLNWMGILDLNKVYIIPTYFWAQIFGGALLGIGFIFGGYCPGTSIVSAATGKIDGIFFVIGVFIGTMMFGDVLYDWLEGIYFGGNMGKVTLPEFFGMNAGVMAFIIVIIAVGAFWLAEKTERDWDPYKKLRSYPKEKIGVK</sequence>
<gene>
    <name evidence="2" type="ORF">MNBD_IGNAVI01-1323</name>
</gene>
<feature type="transmembrane region" description="Helical" evidence="1">
    <location>
        <begin position="88"/>
        <end position="110"/>
    </location>
</feature>
<feature type="transmembrane region" description="Helical" evidence="1">
    <location>
        <begin position="163"/>
        <end position="186"/>
    </location>
</feature>
<keyword evidence="1" id="KW-1133">Transmembrane helix</keyword>
<dbReference type="InterPro" id="IPR007272">
    <property type="entry name" value="Sulf_transp_TsuA/YedE"/>
</dbReference>
<name>A0A3B1CYH2_9ZZZZ</name>
<evidence type="ECO:0000313" key="2">
    <source>
        <dbReference type="EMBL" id="VAX28928.1"/>
    </source>
</evidence>
<feature type="transmembrane region" description="Helical" evidence="1">
    <location>
        <begin position="122"/>
        <end position="143"/>
    </location>
</feature>